<dbReference type="EMBL" id="JAWRVE010000003">
    <property type="protein sequence ID" value="KAL1882872.1"/>
    <property type="molecule type" value="Genomic_DNA"/>
</dbReference>
<dbReference type="Proteomes" id="UP001583177">
    <property type="component" value="Unassembled WGS sequence"/>
</dbReference>
<evidence type="ECO:0000313" key="1">
    <source>
        <dbReference type="EMBL" id="KAL1882872.1"/>
    </source>
</evidence>
<comment type="caution">
    <text evidence="1">The sequence shown here is derived from an EMBL/GenBank/DDBJ whole genome shotgun (WGS) entry which is preliminary data.</text>
</comment>
<accession>A0ABR3Y3I9</accession>
<organism evidence="1 2">
    <name type="scientific">Diaporthe australafricana</name>
    <dbReference type="NCBI Taxonomy" id="127596"/>
    <lineage>
        <taxon>Eukaryota</taxon>
        <taxon>Fungi</taxon>
        <taxon>Dikarya</taxon>
        <taxon>Ascomycota</taxon>
        <taxon>Pezizomycotina</taxon>
        <taxon>Sordariomycetes</taxon>
        <taxon>Sordariomycetidae</taxon>
        <taxon>Diaporthales</taxon>
        <taxon>Diaporthaceae</taxon>
        <taxon>Diaporthe</taxon>
    </lineage>
</organism>
<evidence type="ECO:0008006" key="3">
    <source>
        <dbReference type="Google" id="ProtNLM"/>
    </source>
</evidence>
<keyword evidence="2" id="KW-1185">Reference proteome</keyword>
<name>A0ABR3Y3I9_9PEZI</name>
<evidence type="ECO:0000313" key="2">
    <source>
        <dbReference type="Proteomes" id="UP001583177"/>
    </source>
</evidence>
<sequence>MAAERRVSSLLPRWENTYDFTLGIDWGTDGVRADLHCHQNGHNQEVAIVPPPTMQDTLFLRHRSEKQFSSYIYPFDHSDPNTPGATVYAGNIPVPRRLSISSKFGMYAIVGTLDETIRHCSQIQELCDLVQQKPQLKQILRLGIEQAMLSVLKKVYEVLRVMPSAFSRPIGTIVLTVPAQWTMAFEEEYGERFLSAWDQVFDFEAPAIIFLNEGQTNLHFYLFRDMMRAQTERLGPVDQGSIAGVKRHSALLIFDAGRHSTNSSLVTISQDNHQLEARPDQAKEAWGNLFDFPFEAFPIEFENGGLKRFYSECQYYNGHNCATFSFNNFGRHRRSFRFDISGEKIVKAFEDANMHTFALIEQGVLELKNLQGQCEEVNILVGGGAALGCMWRARIARICEKYDMKFPVYLSKTENAHE</sequence>
<protein>
    <recommendedName>
        <fullName evidence="3">Actin-like ATPase domain-containing protein</fullName>
    </recommendedName>
</protein>
<gene>
    <name evidence="1" type="ORF">Daus18300_000510</name>
</gene>
<proteinExistence type="predicted"/>
<reference evidence="1 2" key="1">
    <citation type="journal article" date="2024" name="IMA Fungus">
        <title>IMA Genome - F19 : A genome assembly and annotation guide to empower mycologists, including annotated draft genome sequences of Ceratocystis pirilliformis, Diaporthe australafricana, Fusarium ophioides, Paecilomyces lecythidis, and Sporothrix stenoceras.</title>
        <authorList>
            <person name="Aylward J."/>
            <person name="Wilson A.M."/>
            <person name="Visagie C.M."/>
            <person name="Spraker J."/>
            <person name="Barnes I."/>
            <person name="Buitendag C."/>
            <person name="Ceriani C."/>
            <person name="Del Mar Angel L."/>
            <person name="du Plessis D."/>
            <person name="Fuchs T."/>
            <person name="Gasser K."/>
            <person name="Kramer D."/>
            <person name="Li W."/>
            <person name="Munsamy K."/>
            <person name="Piso A."/>
            <person name="Price J.L."/>
            <person name="Sonnekus B."/>
            <person name="Thomas C."/>
            <person name="van der Nest A."/>
            <person name="van Dijk A."/>
            <person name="van Heerden A."/>
            <person name="van Vuuren N."/>
            <person name="Yilmaz N."/>
            <person name="Duong T.A."/>
            <person name="van der Merwe N.A."/>
            <person name="Wingfield M.J."/>
            <person name="Wingfield B.D."/>
        </authorList>
    </citation>
    <scope>NUCLEOTIDE SEQUENCE [LARGE SCALE GENOMIC DNA]</scope>
    <source>
        <strain evidence="1 2">CMW 18300</strain>
    </source>
</reference>